<comment type="similarity">
    <text evidence="3 11">Belongs to the class-III pyridoxal-phosphate-dependent aminotransferase family.</text>
</comment>
<evidence type="ECO:0000256" key="8">
    <source>
        <dbReference type="ARBA" id="ARBA00022898"/>
    </source>
</evidence>
<dbReference type="InParanoid" id="C5KH13"/>
<dbReference type="OMA" id="GHTYMGH"/>
<dbReference type="GO" id="GO:0030170">
    <property type="term" value="F:pyridoxal phosphate binding"/>
    <property type="evidence" value="ECO:0007669"/>
    <property type="project" value="InterPro"/>
</dbReference>
<dbReference type="PANTHER" id="PTHR45688">
    <property type="match status" value="1"/>
</dbReference>
<dbReference type="InterPro" id="IPR015422">
    <property type="entry name" value="PyrdxlP-dep_Trfase_small"/>
</dbReference>
<evidence type="ECO:0000256" key="5">
    <source>
        <dbReference type="ARBA" id="ARBA00013049"/>
    </source>
</evidence>
<dbReference type="Proteomes" id="UP000007800">
    <property type="component" value="Unassembled WGS sequence"/>
</dbReference>
<keyword evidence="13" id="KW-1185">Reference proteome</keyword>
<dbReference type="Pfam" id="PF00202">
    <property type="entry name" value="Aminotran_3"/>
    <property type="match status" value="1"/>
</dbReference>
<dbReference type="RefSeq" id="XP_002784079.1">
    <property type="nucleotide sequence ID" value="XM_002784033.1"/>
</dbReference>
<evidence type="ECO:0000256" key="3">
    <source>
        <dbReference type="ARBA" id="ARBA00008954"/>
    </source>
</evidence>
<evidence type="ECO:0000256" key="7">
    <source>
        <dbReference type="ARBA" id="ARBA00022679"/>
    </source>
</evidence>
<organism evidence="13">
    <name type="scientific">Perkinsus marinus (strain ATCC 50983 / TXsc)</name>
    <dbReference type="NCBI Taxonomy" id="423536"/>
    <lineage>
        <taxon>Eukaryota</taxon>
        <taxon>Sar</taxon>
        <taxon>Alveolata</taxon>
        <taxon>Perkinsozoa</taxon>
        <taxon>Perkinsea</taxon>
        <taxon>Perkinsida</taxon>
        <taxon>Perkinsidae</taxon>
        <taxon>Perkinsus</taxon>
    </lineage>
</organism>
<gene>
    <name evidence="12" type="ORF">Pmar_PMAR003331</name>
</gene>
<dbReference type="GeneID" id="9060711"/>
<dbReference type="GO" id="GO:0005739">
    <property type="term" value="C:mitochondrion"/>
    <property type="evidence" value="ECO:0007669"/>
    <property type="project" value="UniProtKB-SubCell"/>
</dbReference>
<dbReference type="Gene3D" id="3.90.1150.10">
    <property type="entry name" value="Aspartate Aminotransferase, domain 1"/>
    <property type="match status" value="1"/>
</dbReference>
<dbReference type="InterPro" id="IPR015421">
    <property type="entry name" value="PyrdxlP-dep_Trfase_major"/>
</dbReference>
<comment type="cofactor">
    <cofactor evidence="1">
        <name>pyridoxal 5'-phosphate</name>
        <dbReference type="ChEBI" id="CHEBI:597326"/>
    </cofactor>
</comment>
<dbReference type="OrthoDB" id="425114at2759"/>
<keyword evidence="6 12" id="KW-0032">Aminotransferase</keyword>
<dbReference type="SUPFAM" id="SSF53383">
    <property type="entry name" value="PLP-dependent transferases"/>
    <property type="match status" value="1"/>
</dbReference>
<name>C5KH13_PERM5</name>
<evidence type="ECO:0000256" key="1">
    <source>
        <dbReference type="ARBA" id="ARBA00001933"/>
    </source>
</evidence>
<evidence type="ECO:0000256" key="11">
    <source>
        <dbReference type="RuleBase" id="RU003560"/>
    </source>
</evidence>
<sequence>MSIITRRALFTSSWGSSPRVFYSTATASGGYSRSEILSMRQQYHGPLTTLYDEPLVITKGHMQYLYDDSNRKYLDLFGGIVTVSVGHCHPRITEVIQRQASELVHTSPIYAHPEPTLYAKELVERLPPRPDGKSWKVYFVNSGSEANDLAVMLARLYTGRWPIIALRNGYHGMTSGTQGITAVGFYKHQVPAGFGVDHLAVPKVYNSRLGPNASVEDIVTYHLNDLADHLDSCISDGQVAAYISESTQGVGGLITLPPGYLIGVYERIRAAGGICIADEVQTGFGRTGTNFWGFQNHGVMPDIVTMAKSIGNGMPLAAVAAREDVMNELGRKTFFNTYGGGLVQTAVGREVLKIIDDEKLMEHCRHVGDHLLSCLGDLKVKHSSFIGDIRGAGLLIGIEHIGDSAARDMKWAWNRLKEKGFLIGGAGPHGNIFRIAPPMCITKKDVDHFCTALDEVYTEVATRR</sequence>
<keyword evidence="10" id="KW-0496">Mitochondrion</keyword>
<dbReference type="GO" id="GO:0008453">
    <property type="term" value="F:alanine-glyoxylate transaminase activity"/>
    <property type="evidence" value="ECO:0007669"/>
    <property type="project" value="UniProtKB-EC"/>
</dbReference>
<comment type="subcellular location">
    <subcellularLocation>
        <location evidence="2">Mitochondrion</location>
    </subcellularLocation>
</comment>
<evidence type="ECO:0000256" key="4">
    <source>
        <dbReference type="ARBA" id="ARBA00011881"/>
    </source>
</evidence>
<dbReference type="EMBL" id="GG673069">
    <property type="protein sequence ID" value="EER15875.1"/>
    <property type="molecule type" value="Genomic_DNA"/>
</dbReference>
<comment type="subunit">
    <text evidence="4">Homotetramer.</text>
</comment>
<dbReference type="InterPro" id="IPR015424">
    <property type="entry name" value="PyrdxlP-dep_Trfase"/>
</dbReference>
<keyword evidence="8 11" id="KW-0663">Pyridoxal phosphate</keyword>
<dbReference type="InterPro" id="IPR049704">
    <property type="entry name" value="Aminotrans_3_PPA_site"/>
</dbReference>
<keyword evidence="9" id="KW-0809">Transit peptide</keyword>
<evidence type="ECO:0000256" key="6">
    <source>
        <dbReference type="ARBA" id="ARBA00022576"/>
    </source>
</evidence>
<dbReference type="InterPro" id="IPR005814">
    <property type="entry name" value="Aminotrans_3"/>
</dbReference>
<evidence type="ECO:0000256" key="10">
    <source>
        <dbReference type="ARBA" id="ARBA00023128"/>
    </source>
</evidence>
<evidence type="ECO:0000256" key="9">
    <source>
        <dbReference type="ARBA" id="ARBA00022946"/>
    </source>
</evidence>
<dbReference type="PANTHER" id="PTHR45688:SF3">
    <property type="entry name" value="ALANINE--GLYOXYLATE AMINOTRANSFERASE 2, MITOCHONDRIAL"/>
    <property type="match status" value="1"/>
</dbReference>
<evidence type="ECO:0000313" key="13">
    <source>
        <dbReference type="Proteomes" id="UP000007800"/>
    </source>
</evidence>
<dbReference type="AlphaFoldDB" id="C5KH13"/>
<accession>C5KH13</accession>
<dbReference type="PIRSF" id="PIRSF000521">
    <property type="entry name" value="Transaminase_4ab_Lys_Orn"/>
    <property type="match status" value="1"/>
</dbReference>
<protein>
    <recommendedName>
        <fullName evidence="5">alanine--glyoxylate transaminase</fullName>
        <ecNumber evidence="5">2.6.1.44</ecNumber>
    </recommendedName>
</protein>
<dbReference type="PROSITE" id="PS00600">
    <property type="entry name" value="AA_TRANSFER_CLASS_3"/>
    <property type="match status" value="1"/>
</dbReference>
<reference evidence="12 13" key="1">
    <citation type="submission" date="2008-07" db="EMBL/GenBank/DDBJ databases">
        <authorList>
            <person name="El-Sayed N."/>
            <person name="Caler E."/>
            <person name="Inman J."/>
            <person name="Amedeo P."/>
            <person name="Hass B."/>
            <person name="Wortman J."/>
        </authorList>
    </citation>
    <scope>NUCLEOTIDE SEQUENCE [LARGE SCALE GENOMIC DNA]</scope>
    <source>
        <strain evidence="13">ATCC 50983 / TXsc</strain>
    </source>
</reference>
<evidence type="ECO:0000313" key="12">
    <source>
        <dbReference type="EMBL" id="EER15875.1"/>
    </source>
</evidence>
<dbReference type="CDD" id="cd00610">
    <property type="entry name" value="OAT_like"/>
    <property type="match status" value="1"/>
</dbReference>
<keyword evidence="7 12" id="KW-0808">Transferase</keyword>
<evidence type="ECO:0000256" key="2">
    <source>
        <dbReference type="ARBA" id="ARBA00004173"/>
    </source>
</evidence>
<proteinExistence type="inferred from homology"/>
<dbReference type="EC" id="2.6.1.44" evidence="5"/>
<dbReference type="Gene3D" id="3.40.640.10">
    <property type="entry name" value="Type I PLP-dependent aspartate aminotransferase-like (Major domain)"/>
    <property type="match status" value="1"/>
</dbReference>